<protein>
    <recommendedName>
        <fullName evidence="3">Protein-L-isoaspartate(D-aspartate) O-methyltransferase</fullName>
    </recommendedName>
</protein>
<name>A0A382G7P0_9ZZZZ</name>
<organism evidence="2">
    <name type="scientific">marine metagenome</name>
    <dbReference type="NCBI Taxonomy" id="408172"/>
    <lineage>
        <taxon>unclassified sequences</taxon>
        <taxon>metagenomes</taxon>
        <taxon>ecological metagenomes</taxon>
    </lineage>
</organism>
<dbReference type="PANTHER" id="PTHR11579">
    <property type="entry name" value="PROTEIN-L-ISOASPARTATE O-METHYLTRANSFERASE"/>
    <property type="match status" value="1"/>
</dbReference>
<dbReference type="CDD" id="cd02440">
    <property type="entry name" value="AdoMet_MTases"/>
    <property type="match status" value="1"/>
</dbReference>
<dbReference type="GO" id="GO:0004719">
    <property type="term" value="F:protein-L-isoaspartate (D-aspartate) O-methyltransferase activity"/>
    <property type="evidence" value="ECO:0007669"/>
    <property type="project" value="InterPro"/>
</dbReference>
<dbReference type="EMBL" id="UINC01053553">
    <property type="protein sequence ID" value="SVB70201.1"/>
    <property type="molecule type" value="Genomic_DNA"/>
</dbReference>
<dbReference type="SUPFAM" id="SSF53335">
    <property type="entry name" value="S-adenosyl-L-methionine-dependent methyltransferases"/>
    <property type="match status" value="1"/>
</dbReference>
<accession>A0A382G7P0</accession>
<dbReference type="InterPro" id="IPR000682">
    <property type="entry name" value="PCMT"/>
</dbReference>
<dbReference type="PANTHER" id="PTHR11579:SF18">
    <property type="entry name" value="PROTEIN-L-ISOASPARTATE O-METHYLTRANSFERASE"/>
    <property type="match status" value="1"/>
</dbReference>
<reference evidence="2" key="1">
    <citation type="submission" date="2018-05" db="EMBL/GenBank/DDBJ databases">
        <authorList>
            <person name="Lanie J.A."/>
            <person name="Ng W.-L."/>
            <person name="Kazmierczak K.M."/>
            <person name="Andrzejewski T.M."/>
            <person name="Davidsen T.M."/>
            <person name="Wayne K.J."/>
            <person name="Tettelin H."/>
            <person name="Glass J.I."/>
            <person name="Rusch D."/>
            <person name="Podicherti R."/>
            <person name="Tsui H.-C.T."/>
            <person name="Winkler M.E."/>
        </authorList>
    </citation>
    <scope>NUCLEOTIDE SEQUENCE</scope>
</reference>
<sequence length="216" mass="24142">MNLEEARAYMLGQQIRAWDVMDSRVLDVLAKTPRELFVPDDYRELAFADTDIPIAHGQRMMCPKIEGRLLQALQLESTHEVLEIGTGTGFLTACIAQFVEKVVSVEIFDSMTQEAKIKLQEQGIKNVELQTKDAFSLKHSKKFDAIAVTGSVPEVDDHFVQMLKPGGRLFIIAGKAPAMDACLVTLHDNGEWTRQSLFETVVAPLVNAERPEPFLL</sequence>
<evidence type="ECO:0000256" key="1">
    <source>
        <dbReference type="ARBA" id="ARBA00005369"/>
    </source>
</evidence>
<evidence type="ECO:0000313" key="2">
    <source>
        <dbReference type="EMBL" id="SVB70201.1"/>
    </source>
</evidence>
<dbReference type="Gene3D" id="3.40.50.150">
    <property type="entry name" value="Vaccinia Virus protein VP39"/>
    <property type="match status" value="1"/>
</dbReference>
<evidence type="ECO:0008006" key="3">
    <source>
        <dbReference type="Google" id="ProtNLM"/>
    </source>
</evidence>
<gene>
    <name evidence="2" type="ORF">METZ01_LOCUS223055</name>
</gene>
<dbReference type="InterPro" id="IPR029063">
    <property type="entry name" value="SAM-dependent_MTases_sf"/>
</dbReference>
<dbReference type="Pfam" id="PF01135">
    <property type="entry name" value="PCMT"/>
    <property type="match status" value="1"/>
</dbReference>
<dbReference type="AlphaFoldDB" id="A0A382G7P0"/>
<comment type="similarity">
    <text evidence="1">Belongs to the methyltransferase superfamily. L-isoaspartyl/D-aspartyl protein methyltransferase family.</text>
</comment>
<dbReference type="GO" id="GO:0005737">
    <property type="term" value="C:cytoplasm"/>
    <property type="evidence" value="ECO:0007669"/>
    <property type="project" value="TreeGrafter"/>
</dbReference>
<proteinExistence type="inferred from homology"/>